<keyword evidence="4" id="KW-1185">Reference proteome</keyword>
<gene>
    <name evidence="3" type="ORF">UNLARM2_0269</name>
</gene>
<evidence type="ECO:0000313" key="4">
    <source>
        <dbReference type="Proteomes" id="UP000332487"/>
    </source>
</evidence>
<organism evidence="3 4">
    <name type="scientific">Candidatus Micrarchaeum acidiphilum ARMAN-2</name>
    <dbReference type="NCBI Taxonomy" id="425595"/>
    <lineage>
        <taxon>Archaea</taxon>
        <taxon>Candidatus Micrarchaeota</taxon>
        <taxon>Candidatus Micrarchaeia</taxon>
        <taxon>Candidatus Micrarchaeales</taxon>
        <taxon>Candidatus Micrarchaeaceae</taxon>
        <taxon>Candidatus Micrarchaeum</taxon>
    </lineage>
</organism>
<keyword evidence="2" id="KW-0472">Membrane</keyword>
<evidence type="ECO:0000256" key="2">
    <source>
        <dbReference type="SAM" id="Phobius"/>
    </source>
</evidence>
<dbReference type="Proteomes" id="UP000332487">
    <property type="component" value="Unassembled WGS sequence"/>
</dbReference>
<protein>
    <submittedName>
        <fullName evidence="3">Uncharacterized protein</fullName>
    </submittedName>
</protein>
<dbReference type="EMBL" id="GG697239">
    <property type="protein sequence ID" value="EET90240.1"/>
    <property type="molecule type" value="Genomic_DNA"/>
</dbReference>
<proteinExistence type="predicted"/>
<name>C7DGR9_MICA2</name>
<feature type="transmembrane region" description="Helical" evidence="2">
    <location>
        <begin position="1983"/>
        <end position="2004"/>
    </location>
</feature>
<evidence type="ECO:0000313" key="3">
    <source>
        <dbReference type="EMBL" id="EET90240.1"/>
    </source>
</evidence>
<sequence>MSANKRLIIAFVLAIVVVLINNQAAAASQPNITVQTTILPQNALPVTVMSPVIEQGPTLSCPSGVTNQGDLTISSSETLSGPLCANTILIEGGVTLSTASYSITAIDSFTNNGLVQSSGASGSGGCFNCKSGDGTSGTIYKSGGGSGGRGGNYSAIACAGSGGGGPAASGASGYTFTAFGCGNGGSDAGGGSGGAAACIDPLGCSPTPGNGGSAGGELEIFAKDFINNGEIEANGASGASTNWAGGGGGGGYIRLFITTTNIKDVELGSLEANGGAGGAGKGCEGFSGYGGGGGGGGGGVINVYLLAPIESQIDVSKIYANDVSGGGGGSGCYSGSSGSDGTAEESIIPPTIDVPYGCYGGSTLDNGYCNIYTNSSNPVSASEYSSYAGDGSFAVQSSASSNGAVIPQVLKYNSQDAQWLITCPLSPDPSNTIEYMVTSNASHIAGDRCLASATALNTIVRQHIYISWNQSSPANATVNIAFLNLSDPVVNNLGYSPQSNESTNPNNFVLSNGYDTQSYIFDSVPTQPQSAIWSWHARYADLSNVNVGPLHNQTTLKNLYFYTSPSGGKYTGGANYCNYTYNYEENSIVDQVTNAFITIPINVEGIKFPSYLLFQGSLYQPATVINRAGSAEFSCAADLYYNDPSRCPSGDGLHSATFVGPAEFFYNGALQPGDTPAAPCFPGTSDCLGNWPYTQTVPVFTSNAPSFQGNYIVARSYCTTTFPFTSDCIAWGYNAYRVPIGAMAFKNVTALPYYLYNFSMPATISNVNGRAEFLNLSFDMYSPHNYLAPANYLDSMPLHTGSGFFATDGNGDLVEYPSTEVTNPSNTAFDDPSTDFFTSLSNTVVASLGLLSFLNPKTSQAIGPFRVGQVQEPTYIASSPNDYIYIFNYTSSCGFLCLTSTAKTFLITMRFIPVGYFNMTNYQPNVLEGQLFPSKKAYASAWESYWKKALLEQSANLYVTNVTPITRTTQILFGIANLGSSGVTFGSLIPLAMATDYADDKFIVGIDRNTIGLNSCSAQFAIPPVSCKSEEFEVDALLSNGTAITSEFTSGNMGGFIPSSEIAAAPGGQFVYLANPYFGYLAVFSVGSSSISYAGTQSLNYSNSTENFSITKYLQDGGPFNNSTIANAYAGAPTANDIQSNHHVIGITDFEGINYMLDNWTFTVNGLTSTILMLRAFTSNGTEIPIDPSLIPDTAAANPAAISTTTGGSGIRYFPPYGWPLSANISIGNNKYISYCAADCTYTPNTIGSNSNGYEPIGPFVNAYGNQPKVNDTAFSAAFNGSLMILAHAYAYNPNNPIPEEYSGLYTELLNFKVNLENYTKISLGADAPYNCFISNSEKNTPCLYDTNVANIYPPFEDVPSSFNYVLSQGAPQNFLQLQNLVSTLFPNGISSSQTNSAANSDNGVTPNYNAITSYPSTSGLGITSLPEYINSSIDGYLLVPYYTKYTLYQKWSPNPDPPNPGSDPSCSAYTFNGLSNGNSGNNVGVSYTFNGYSVAQANVSRKSNSINETVAGGATYLEYLPNGNIYAPQISDEFLTLPSIINYKILTNRLLGNITVNDSVTRNGLPNVLSFIAQGLTSEINAAAEGLSTPYFINSTHNYNYQLLTLDQQTNFNGQSASYDGYALQEIVPISPQYGTTSSSTSPYSSKFNYTNSTFTTYTQLFSIFTRTSYLNSMLLNVSGNKNIIGYNRLMYKFVDAFNNTIYMPVDLNFANITYITDAANPIVNPINPNETQVKVVGNAGFRSGILGLKYTPLPAGSPIYIYYDTNINYYNSSVTPSANPTAYYTYALKCAFSGNATGCQYANPLATITQGVYASEANTINFATSYNSIGPDECANESKSLLAVPVSPPAVCNIYGDNGLPSVKYSPMLGTYEYCIPEYANGSGVSFTPQLGLVKTVYTNSTGGFSASFNVCGIGQERVIAQYYGNPAPEPNIIYQPPLKLSNGTNFDLLSNEEKTFEYNYSYAPNATVEGVTIGNYALDFGNLGLLATAGTIAIAAVLLLFQASRRRPKPSGKPGARFHNGNKKTAHKNAK</sequence>
<keyword evidence="2" id="KW-1133">Transmembrane helix</keyword>
<accession>C7DGR9</accession>
<reference evidence="3 4" key="1">
    <citation type="journal article" date="2009" name="Genome Biol.">
        <title>Community-wide analysis of microbial genome sequence signatures.</title>
        <authorList>
            <person name="Dick G.J."/>
            <person name="Andersson A.F."/>
            <person name="Baker B.J."/>
            <person name="Simmons S.L."/>
            <person name="Thomas B.C."/>
            <person name="Yelton A.P."/>
            <person name="Banfield J.F."/>
        </authorList>
    </citation>
    <scope>NUCLEOTIDE SEQUENCE [LARGE SCALE GENOMIC DNA]</scope>
    <source>
        <strain evidence="3">ARMAN-2</strain>
    </source>
</reference>
<reference evidence="3 4" key="2">
    <citation type="journal article" date="2010" name="Proc. Natl. Acad. Sci. U.S.A.">
        <title>Enigmatic, ultrasmall, uncultivated Archaea.</title>
        <authorList>
            <person name="Baker B.J."/>
            <person name="Comolli L.R."/>
            <person name="Dick G.J."/>
            <person name="Hauser L.J."/>
            <person name="Hyatt D."/>
            <person name="Dill B.D."/>
            <person name="Land M.L."/>
            <person name="Verberkmoes N.C."/>
            <person name="Hettich R.L."/>
            <person name="Banfield J.F."/>
        </authorList>
    </citation>
    <scope>NUCLEOTIDE SEQUENCE [LARGE SCALE GENOMIC DNA]</scope>
    <source>
        <strain evidence="3">ARMAN-2</strain>
    </source>
</reference>
<keyword evidence="2" id="KW-0812">Transmembrane</keyword>
<evidence type="ECO:0000256" key="1">
    <source>
        <dbReference type="SAM" id="MobiDB-lite"/>
    </source>
</evidence>
<feature type="compositionally biased region" description="Basic residues" evidence="1">
    <location>
        <begin position="2023"/>
        <end position="2034"/>
    </location>
</feature>
<feature type="region of interest" description="Disordered" evidence="1">
    <location>
        <begin position="2010"/>
        <end position="2034"/>
    </location>
</feature>